<evidence type="ECO:0000313" key="12">
    <source>
        <dbReference type="EMBL" id="KOB68602.1"/>
    </source>
</evidence>
<feature type="domain" description="SARAH" evidence="11">
    <location>
        <begin position="563"/>
        <end position="610"/>
    </location>
</feature>
<feature type="region of interest" description="Disordered" evidence="9">
    <location>
        <begin position="520"/>
        <end position="549"/>
    </location>
</feature>
<dbReference type="InterPro" id="IPR024205">
    <property type="entry name" value="Mst1_2_SARAH_domain"/>
</dbReference>
<dbReference type="PANTHER" id="PTHR48012:SF10">
    <property type="entry name" value="FI20177P1"/>
    <property type="match status" value="1"/>
</dbReference>
<dbReference type="InterPro" id="IPR036674">
    <property type="entry name" value="p53_tetramer_sf"/>
</dbReference>
<dbReference type="EMBL" id="JTDY01004100">
    <property type="protein sequence ID" value="KOB68602.1"/>
    <property type="molecule type" value="Genomic_DNA"/>
</dbReference>
<dbReference type="Gene3D" id="4.10.170.10">
    <property type="entry name" value="p53-like tetramerisation domain"/>
    <property type="match status" value="1"/>
</dbReference>
<dbReference type="FunFam" id="4.10.170.10:FF:000002">
    <property type="entry name" value="serine/threonine-protein kinase 3"/>
    <property type="match status" value="1"/>
</dbReference>
<evidence type="ECO:0000256" key="8">
    <source>
        <dbReference type="ARBA" id="ARBA00048679"/>
    </source>
</evidence>
<comment type="caution">
    <text evidence="12">The sequence shown here is derived from an EMBL/GenBank/DDBJ whole genome shotgun (WGS) entry which is preliminary data.</text>
</comment>
<evidence type="ECO:0000256" key="9">
    <source>
        <dbReference type="SAM" id="MobiDB-lite"/>
    </source>
</evidence>
<dbReference type="Gene3D" id="1.10.510.10">
    <property type="entry name" value="Transferase(Phosphotransferase) domain 1"/>
    <property type="match status" value="2"/>
</dbReference>
<keyword evidence="3" id="KW-0808">Transferase</keyword>
<dbReference type="SMART" id="SM00220">
    <property type="entry name" value="S_TKc"/>
    <property type="match status" value="1"/>
</dbReference>
<dbReference type="Pfam" id="PF11629">
    <property type="entry name" value="Mst1_SARAH"/>
    <property type="match status" value="1"/>
</dbReference>
<keyword evidence="13" id="KW-1185">Reference proteome</keyword>
<dbReference type="InterPro" id="IPR000719">
    <property type="entry name" value="Prot_kinase_dom"/>
</dbReference>
<evidence type="ECO:0000256" key="5">
    <source>
        <dbReference type="ARBA" id="ARBA00022777"/>
    </source>
</evidence>
<comment type="catalytic activity">
    <reaction evidence="7">
        <text>L-threonyl-[protein] + ATP = O-phospho-L-threonyl-[protein] + ADP + H(+)</text>
        <dbReference type="Rhea" id="RHEA:46608"/>
        <dbReference type="Rhea" id="RHEA-COMP:11060"/>
        <dbReference type="Rhea" id="RHEA-COMP:11605"/>
        <dbReference type="ChEBI" id="CHEBI:15378"/>
        <dbReference type="ChEBI" id="CHEBI:30013"/>
        <dbReference type="ChEBI" id="CHEBI:30616"/>
        <dbReference type="ChEBI" id="CHEBI:61977"/>
        <dbReference type="ChEBI" id="CHEBI:456216"/>
        <dbReference type="EC" id="2.7.11.1"/>
    </reaction>
</comment>
<evidence type="ECO:0000256" key="2">
    <source>
        <dbReference type="ARBA" id="ARBA00022527"/>
    </source>
</evidence>
<dbReference type="GO" id="GO:0004674">
    <property type="term" value="F:protein serine/threonine kinase activity"/>
    <property type="evidence" value="ECO:0007669"/>
    <property type="project" value="UniProtKB-KW"/>
</dbReference>
<dbReference type="InterPro" id="IPR050629">
    <property type="entry name" value="STE20/SPS1-PAK"/>
</dbReference>
<keyword evidence="5 12" id="KW-0418">Kinase</keyword>
<protein>
    <submittedName>
        <fullName evidence="12">Serine-threonine kinase-like protein</fullName>
    </submittedName>
</protein>
<organism evidence="12 13">
    <name type="scientific">Operophtera brumata</name>
    <name type="common">Winter moth</name>
    <name type="synonym">Phalaena brumata</name>
    <dbReference type="NCBI Taxonomy" id="104452"/>
    <lineage>
        <taxon>Eukaryota</taxon>
        <taxon>Metazoa</taxon>
        <taxon>Ecdysozoa</taxon>
        <taxon>Arthropoda</taxon>
        <taxon>Hexapoda</taxon>
        <taxon>Insecta</taxon>
        <taxon>Pterygota</taxon>
        <taxon>Neoptera</taxon>
        <taxon>Endopterygota</taxon>
        <taxon>Lepidoptera</taxon>
        <taxon>Glossata</taxon>
        <taxon>Ditrysia</taxon>
        <taxon>Geometroidea</taxon>
        <taxon>Geometridae</taxon>
        <taxon>Larentiinae</taxon>
        <taxon>Operophtera</taxon>
    </lineage>
</organism>
<evidence type="ECO:0000256" key="6">
    <source>
        <dbReference type="ARBA" id="ARBA00022840"/>
    </source>
</evidence>
<feature type="domain" description="Protein kinase" evidence="10">
    <location>
        <begin position="1"/>
        <end position="320"/>
    </location>
</feature>
<dbReference type="AlphaFoldDB" id="A0A0L7KZF0"/>
<dbReference type="STRING" id="104452.A0A0L7KZF0"/>
<comment type="similarity">
    <text evidence="1">Belongs to the protein kinase superfamily. STE Ser/Thr protein kinase family. STE20 subfamily.</text>
</comment>
<evidence type="ECO:0000256" key="1">
    <source>
        <dbReference type="ARBA" id="ARBA00008874"/>
    </source>
</evidence>
<keyword evidence="4" id="KW-0547">Nucleotide-binding</keyword>
<dbReference type="GO" id="GO:0005737">
    <property type="term" value="C:cytoplasm"/>
    <property type="evidence" value="ECO:0007669"/>
    <property type="project" value="TreeGrafter"/>
</dbReference>
<dbReference type="GO" id="GO:0007165">
    <property type="term" value="P:signal transduction"/>
    <property type="evidence" value="ECO:0007669"/>
    <property type="project" value="InterPro"/>
</dbReference>
<evidence type="ECO:0000313" key="13">
    <source>
        <dbReference type="Proteomes" id="UP000037510"/>
    </source>
</evidence>
<feature type="compositionally biased region" description="Basic and acidic residues" evidence="9">
    <location>
        <begin position="520"/>
        <end position="532"/>
    </location>
</feature>
<reference evidence="12 13" key="1">
    <citation type="journal article" date="2015" name="Genome Biol. Evol.">
        <title>The genome of winter moth (Operophtera brumata) provides a genomic perspective on sexual dimorphism and phenology.</title>
        <authorList>
            <person name="Derks M.F."/>
            <person name="Smit S."/>
            <person name="Salis L."/>
            <person name="Schijlen E."/>
            <person name="Bossers A."/>
            <person name="Mateman C."/>
            <person name="Pijl A.S."/>
            <person name="de Ridder D."/>
            <person name="Groenen M.A."/>
            <person name="Visser M.E."/>
            <person name="Megens H.J."/>
        </authorList>
    </citation>
    <scope>NUCLEOTIDE SEQUENCE [LARGE SCALE GENOMIC DNA]</scope>
    <source>
        <strain evidence="12">WM2013NL</strain>
        <tissue evidence="12">Head and thorax</tissue>
    </source>
</reference>
<gene>
    <name evidence="12" type="ORF">OBRU01_18092</name>
</gene>
<proteinExistence type="inferred from homology"/>
<dbReference type="PROSITE" id="PS50951">
    <property type="entry name" value="SARAH"/>
    <property type="match status" value="1"/>
</dbReference>
<evidence type="ECO:0000256" key="7">
    <source>
        <dbReference type="ARBA" id="ARBA00047899"/>
    </source>
</evidence>
<accession>A0A0L7KZF0</accession>
<dbReference type="GO" id="GO:0051262">
    <property type="term" value="P:protein tetramerization"/>
    <property type="evidence" value="ECO:0007669"/>
    <property type="project" value="InterPro"/>
</dbReference>
<sequence length="617" mass="69214">MDSEGRLVFWKSGLWEGEAPTLNCNTCKKRRADRMSANEERPQGELKKLSEESLTRQPEEVFDIICKLGEGSYGSVYKIVMEYCGAGSVSDIMRLRKKTLSEDEIATILCDTLKGLEYLHRRRKIHRDIKAGNILLNTEGHAKLADFGVAGQLTDTMAKRNTVIGTPFWMAPEVIQEIGYDCVADIWSLGITALEMAEGKPPYGDIHPMRAIFMIPTKPPPSFSTTAWPTSGMAEVKPPYGDIHPMRAIFMIPTKPPFSFSTTAWPTSGMAEVKPPYGDRHPMRAIFMIPTKPPPSFSQCLVKLPNERATAEFLLNHEFIGNAKNPTILSTMIAEAREIRETQAFRNAHQTNNAKTFGAVRKQVQCTHTYILSTMIAEAREIRETQAFRNAHQTNNAKTFGAVRKQVQCTHTYILSTMIAEAREIRETQAFRNAHQTNNTKTFGAVPEAREIRETQAFRNAHQTNNAKTFGAGGAGDYDESTMRAATDGTLVPSRDAGCELAADLGTMVINEPDADLQTMKRHDTDPMDTNKPKYRPLAEGEPEGPASPALSFQRAFVEEGNFEFLAFLPETELEARVSRLDAEMEAEIEQLRARYVRKRQHILDAMQAKRTRQQNF</sequence>
<evidence type="ECO:0000259" key="10">
    <source>
        <dbReference type="PROSITE" id="PS50011"/>
    </source>
</evidence>
<name>A0A0L7KZF0_OPEBR</name>
<dbReference type="Proteomes" id="UP000037510">
    <property type="component" value="Unassembled WGS sequence"/>
</dbReference>
<evidence type="ECO:0000259" key="11">
    <source>
        <dbReference type="PROSITE" id="PS50951"/>
    </source>
</evidence>
<evidence type="ECO:0000256" key="4">
    <source>
        <dbReference type="ARBA" id="ARBA00022741"/>
    </source>
</evidence>
<dbReference type="PROSITE" id="PS50011">
    <property type="entry name" value="PROTEIN_KINASE_DOM"/>
    <property type="match status" value="1"/>
</dbReference>
<dbReference type="Pfam" id="PF00069">
    <property type="entry name" value="Pkinase"/>
    <property type="match status" value="1"/>
</dbReference>
<dbReference type="InterPro" id="IPR011524">
    <property type="entry name" value="SARAH_dom"/>
</dbReference>
<keyword evidence="6" id="KW-0067">ATP-binding</keyword>
<comment type="catalytic activity">
    <reaction evidence="8">
        <text>L-seryl-[protein] + ATP = O-phospho-L-seryl-[protein] + ADP + H(+)</text>
        <dbReference type="Rhea" id="RHEA:17989"/>
        <dbReference type="Rhea" id="RHEA-COMP:9863"/>
        <dbReference type="Rhea" id="RHEA-COMP:11604"/>
        <dbReference type="ChEBI" id="CHEBI:15378"/>
        <dbReference type="ChEBI" id="CHEBI:29999"/>
        <dbReference type="ChEBI" id="CHEBI:30616"/>
        <dbReference type="ChEBI" id="CHEBI:83421"/>
        <dbReference type="ChEBI" id="CHEBI:456216"/>
        <dbReference type="EC" id="2.7.11.1"/>
    </reaction>
</comment>
<feature type="region of interest" description="Disordered" evidence="9">
    <location>
        <begin position="33"/>
        <end position="52"/>
    </location>
</feature>
<dbReference type="PANTHER" id="PTHR48012">
    <property type="entry name" value="STERILE20-LIKE KINASE, ISOFORM B-RELATED"/>
    <property type="match status" value="1"/>
</dbReference>
<dbReference type="SUPFAM" id="SSF56112">
    <property type="entry name" value="Protein kinase-like (PK-like)"/>
    <property type="match status" value="1"/>
</dbReference>
<keyword evidence="2" id="KW-0723">Serine/threonine-protein kinase</keyword>
<dbReference type="GO" id="GO:0005524">
    <property type="term" value="F:ATP binding"/>
    <property type="evidence" value="ECO:0007669"/>
    <property type="project" value="UniProtKB-KW"/>
</dbReference>
<evidence type="ECO:0000256" key="3">
    <source>
        <dbReference type="ARBA" id="ARBA00022679"/>
    </source>
</evidence>
<dbReference type="InterPro" id="IPR011009">
    <property type="entry name" value="Kinase-like_dom_sf"/>
</dbReference>